<dbReference type="PANTHER" id="PTHR40465">
    <property type="entry name" value="CHROMOSOME 1, WHOLE GENOME SHOTGUN SEQUENCE"/>
    <property type="match status" value="1"/>
</dbReference>
<feature type="domain" description="DUF6534" evidence="2">
    <location>
        <begin position="171"/>
        <end position="257"/>
    </location>
</feature>
<comment type="caution">
    <text evidence="3">The sequence shown here is derived from an EMBL/GenBank/DDBJ whole genome shotgun (WGS) entry which is preliminary data.</text>
</comment>
<keyword evidence="1" id="KW-0812">Transmembrane</keyword>
<evidence type="ECO:0000259" key="2">
    <source>
        <dbReference type="Pfam" id="PF20152"/>
    </source>
</evidence>
<feature type="transmembrane region" description="Helical" evidence="1">
    <location>
        <begin position="52"/>
        <end position="71"/>
    </location>
</feature>
<dbReference type="PANTHER" id="PTHR40465:SF1">
    <property type="entry name" value="DUF6534 DOMAIN-CONTAINING PROTEIN"/>
    <property type="match status" value="1"/>
</dbReference>
<dbReference type="Pfam" id="PF20152">
    <property type="entry name" value="DUF6534"/>
    <property type="match status" value="1"/>
</dbReference>
<dbReference type="EMBL" id="JAPEVG010000001">
    <property type="protein sequence ID" value="KAJ8502223.1"/>
    <property type="molecule type" value="Genomic_DNA"/>
</dbReference>
<feature type="transmembrane region" description="Helical" evidence="1">
    <location>
        <begin position="198"/>
        <end position="219"/>
    </location>
</feature>
<protein>
    <recommendedName>
        <fullName evidence="2">DUF6534 domain-containing protein</fullName>
    </recommendedName>
</protein>
<feature type="transmembrane region" description="Helical" evidence="1">
    <location>
        <begin position="12"/>
        <end position="31"/>
    </location>
</feature>
<dbReference type="Proteomes" id="UP001215151">
    <property type="component" value="Unassembled WGS sequence"/>
</dbReference>
<organism evidence="3 4">
    <name type="scientific">Trametes cubensis</name>
    <dbReference type="NCBI Taxonomy" id="1111947"/>
    <lineage>
        <taxon>Eukaryota</taxon>
        <taxon>Fungi</taxon>
        <taxon>Dikarya</taxon>
        <taxon>Basidiomycota</taxon>
        <taxon>Agaricomycotina</taxon>
        <taxon>Agaricomycetes</taxon>
        <taxon>Polyporales</taxon>
        <taxon>Polyporaceae</taxon>
        <taxon>Trametes</taxon>
    </lineage>
</organism>
<dbReference type="InterPro" id="IPR045339">
    <property type="entry name" value="DUF6534"/>
</dbReference>
<keyword evidence="4" id="KW-1185">Reference proteome</keyword>
<name>A0AAD7U4V6_9APHY</name>
<feature type="transmembrane region" description="Helical" evidence="1">
    <location>
        <begin position="124"/>
        <end position="146"/>
    </location>
</feature>
<gene>
    <name evidence="3" type="ORF">ONZ51_g8</name>
</gene>
<proteinExistence type="predicted"/>
<accession>A0AAD7U4V6</accession>
<evidence type="ECO:0000313" key="4">
    <source>
        <dbReference type="Proteomes" id="UP001215151"/>
    </source>
</evidence>
<feature type="transmembrane region" description="Helical" evidence="1">
    <location>
        <begin position="161"/>
        <end position="186"/>
    </location>
</feature>
<dbReference type="AlphaFoldDB" id="A0AAD7U4V6"/>
<keyword evidence="1" id="KW-0472">Membrane</keyword>
<keyword evidence="1" id="KW-1133">Transmembrane helix</keyword>
<reference evidence="3" key="1">
    <citation type="submission" date="2022-11" db="EMBL/GenBank/DDBJ databases">
        <title>Genome Sequence of Cubamyces cubensis.</title>
        <authorList>
            <person name="Buettner E."/>
        </authorList>
    </citation>
    <scope>NUCLEOTIDE SEQUENCE</scope>
    <source>
        <strain evidence="3">MPL-01</strain>
    </source>
</reference>
<evidence type="ECO:0000256" key="1">
    <source>
        <dbReference type="SAM" id="Phobius"/>
    </source>
</evidence>
<feature type="transmembrane region" description="Helical" evidence="1">
    <location>
        <begin position="91"/>
        <end position="112"/>
    </location>
</feature>
<feature type="transmembrane region" description="Helical" evidence="1">
    <location>
        <begin position="231"/>
        <end position="252"/>
    </location>
</feature>
<evidence type="ECO:0000313" key="3">
    <source>
        <dbReference type="EMBL" id="KAJ8502223.1"/>
    </source>
</evidence>
<sequence length="326" mass="35588">MDDSQLPTTAFARVYGSWLLGTCISLVFYGLSLHQVRRYFYLYPTDALSIKTLVLLLMVLETLLSALLAHSCYNTLVTHYGKPSVLLYPVWSLKVSPIVVAMITCVAQAFFVRRVLLLGLKSRIAAGIAIIMLILHLGFAMATIIISSRYRGLNTIPPSQVWVFSALASTATAADALLSGAIIVGLWRSRVSRRGYGWSELFVLYVVNTGLLTGIVNAVPSILAGVSGDNLIWAAFNCIASRLYANTLFSVLNDRKSLASHDIWVFGPDPNVYGLIARANRLATQERWGAPQLPDSTPARINIAITSETEADGTVMSDSMRKVALD</sequence>